<dbReference type="EMBL" id="UYSU01034464">
    <property type="protein sequence ID" value="VDL94471.1"/>
    <property type="molecule type" value="Genomic_DNA"/>
</dbReference>
<dbReference type="GO" id="GO:0008270">
    <property type="term" value="F:zinc ion binding"/>
    <property type="evidence" value="ECO:0007669"/>
    <property type="project" value="UniProtKB-KW"/>
</dbReference>
<keyword evidence="5" id="KW-1185">Reference proteome</keyword>
<dbReference type="WBParaSite" id="SSLN_0000839601-mRNA-1">
    <property type="protein sequence ID" value="SSLN_0000839601-mRNA-1"/>
    <property type="gene ID" value="SSLN_0000839601"/>
</dbReference>
<feature type="domain" description="C2H2-type" evidence="3">
    <location>
        <begin position="53"/>
        <end position="80"/>
    </location>
</feature>
<evidence type="ECO:0000256" key="2">
    <source>
        <dbReference type="SAM" id="MobiDB-lite"/>
    </source>
</evidence>
<keyword evidence="1" id="KW-0863">Zinc-finger</keyword>
<keyword evidence="1" id="KW-0479">Metal-binding</keyword>
<feature type="domain" description="C2H2-type" evidence="3">
    <location>
        <begin position="11"/>
        <end position="38"/>
    </location>
</feature>
<dbReference type="Gene3D" id="3.30.160.60">
    <property type="entry name" value="Classic Zinc Finger"/>
    <property type="match status" value="1"/>
</dbReference>
<evidence type="ECO:0000313" key="6">
    <source>
        <dbReference type="WBParaSite" id="SSLN_0000839601-mRNA-1"/>
    </source>
</evidence>
<dbReference type="SUPFAM" id="SSF57667">
    <property type="entry name" value="beta-beta-alpha zinc fingers"/>
    <property type="match status" value="1"/>
</dbReference>
<sequence>MNDSPPASTDYSCPQCTRKFTSRIGLLIHLRIHRTEAGEPVPGALTYSRRARLHCPHCSRTFTHRMSLSGHMRLHDNLRTDKKHLFQNDQPELSTETPPIKPISLIFEDDVNFWYQDYDLQPEVDYADAPYGSDNEGEPREEEVPSTKFHSTAELNHTSHKETEISSSFMQPYKQQTNFNISEPSYSPHHPRYKYFIVWIACELFVIFSTN</sequence>
<dbReference type="STRING" id="70667.A0A183SV38"/>
<feature type="region of interest" description="Disordered" evidence="2">
    <location>
        <begin position="129"/>
        <end position="151"/>
    </location>
</feature>
<reference evidence="4 5" key="2">
    <citation type="submission" date="2018-11" db="EMBL/GenBank/DDBJ databases">
        <authorList>
            <consortium name="Pathogen Informatics"/>
        </authorList>
    </citation>
    <scope>NUCLEOTIDE SEQUENCE [LARGE SCALE GENOMIC DNA]</scope>
    <source>
        <strain evidence="4 5">NST_G2</strain>
    </source>
</reference>
<dbReference type="OrthoDB" id="8117402at2759"/>
<keyword evidence="1" id="KW-0862">Zinc</keyword>
<dbReference type="AlphaFoldDB" id="A0A183SV38"/>
<evidence type="ECO:0000313" key="5">
    <source>
        <dbReference type="Proteomes" id="UP000275846"/>
    </source>
</evidence>
<dbReference type="InterPro" id="IPR013087">
    <property type="entry name" value="Znf_C2H2_type"/>
</dbReference>
<dbReference type="PROSITE" id="PS50157">
    <property type="entry name" value="ZINC_FINGER_C2H2_2"/>
    <property type="match status" value="2"/>
</dbReference>
<evidence type="ECO:0000256" key="1">
    <source>
        <dbReference type="PROSITE-ProRule" id="PRU00042"/>
    </source>
</evidence>
<dbReference type="PROSITE" id="PS00028">
    <property type="entry name" value="ZINC_FINGER_C2H2_1"/>
    <property type="match status" value="2"/>
</dbReference>
<dbReference type="Proteomes" id="UP000275846">
    <property type="component" value="Unassembled WGS sequence"/>
</dbReference>
<dbReference type="SMART" id="SM00355">
    <property type="entry name" value="ZnF_C2H2"/>
    <property type="match status" value="2"/>
</dbReference>
<dbReference type="Pfam" id="PF00096">
    <property type="entry name" value="zf-C2H2"/>
    <property type="match status" value="2"/>
</dbReference>
<dbReference type="InterPro" id="IPR036236">
    <property type="entry name" value="Znf_C2H2_sf"/>
</dbReference>
<evidence type="ECO:0000259" key="3">
    <source>
        <dbReference type="PROSITE" id="PS50157"/>
    </source>
</evidence>
<reference evidence="6" key="1">
    <citation type="submission" date="2016-06" db="UniProtKB">
        <authorList>
            <consortium name="WormBaseParasite"/>
        </authorList>
    </citation>
    <scope>IDENTIFICATION</scope>
</reference>
<accession>A0A183SV38</accession>
<gene>
    <name evidence="4" type="ORF">SSLN_LOCUS8086</name>
</gene>
<evidence type="ECO:0000313" key="4">
    <source>
        <dbReference type="EMBL" id="VDL94471.1"/>
    </source>
</evidence>
<organism evidence="6">
    <name type="scientific">Schistocephalus solidus</name>
    <name type="common">Tapeworm</name>
    <dbReference type="NCBI Taxonomy" id="70667"/>
    <lineage>
        <taxon>Eukaryota</taxon>
        <taxon>Metazoa</taxon>
        <taxon>Spiralia</taxon>
        <taxon>Lophotrochozoa</taxon>
        <taxon>Platyhelminthes</taxon>
        <taxon>Cestoda</taxon>
        <taxon>Eucestoda</taxon>
        <taxon>Diphyllobothriidea</taxon>
        <taxon>Diphyllobothriidae</taxon>
        <taxon>Schistocephalus</taxon>
    </lineage>
</organism>
<protein>
    <submittedName>
        <fullName evidence="6">C2H2-type domain-containing protein</fullName>
    </submittedName>
</protein>
<proteinExistence type="predicted"/>
<name>A0A183SV38_SCHSO</name>